<dbReference type="GeneID" id="24099433"/>
<dbReference type="AlphaFoldDB" id="J4HZI7"/>
<organism evidence="3 4">
    <name type="scientific">Fibroporia radiculosa</name>
    <dbReference type="NCBI Taxonomy" id="599839"/>
    <lineage>
        <taxon>Eukaryota</taxon>
        <taxon>Fungi</taxon>
        <taxon>Dikarya</taxon>
        <taxon>Basidiomycota</taxon>
        <taxon>Agaricomycotina</taxon>
        <taxon>Agaricomycetes</taxon>
        <taxon>Polyporales</taxon>
        <taxon>Fibroporiaceae</taxon>
        <taxon>Fibroporia</taxon>
    </lineage>
</organism>
<evidence type="ECO:0000259" key="2">
    <source>
        <dbReference type="Pfam" id="PF21294"/>
    </source>
</evidence>
<evidence type="ECO:0000313" key="3">
    <source>
        <dbReference type="EMBL" id="CCM04522.1"/>
    </source>
</evidence>
<protein>
    <recommendedName>
        <fullName evidence="2">Polysaccharide lyase 14 domain-containing protein</fullName>
    </recommendedName>
</protein>
<feature type="compositionally biased region" description="Polar residues" evidence="1">
    <location>
        <begin position="290"/>
        <end position="300"/>
    </location>
</feature>
<dbReference type="Pfam" id="PF21294">
    <property type="entry name" value="Polysacc_lyase_14"/>
    <property type="match status" value="2"/>
</dbReference>
<dbReference type="HOGENOM" id="CLU_026510_0_0_1"/>
<dbReference type="Gene3D" id="2.60.120.200">
    <property type="match status" value="2"/>
</dbReference>
<dbReference type="InParanoid" id="J4HZI7"/>
<name>J4HZI7_9APHY</name>
<feature type="domain" description="Polysaccharide lyase 14" evidence="2">
    <location>
        <begin position="418"/>
        <end position="453"/>
    </location>
</feature>
<accession>J4HZI7</accession>
<reference evidence="3 4" key="1">
    <citation type="journal article" date="2012" name="Appl. Environ. Microbiol.">
        <title>Short-read sequencing for genomic analysis of the brown rot fungus Fibroporia radiculosa.</title>
        <authorList>
            <person name="Tang J.D."/>
            <person name="Perkins A.D."/>
            <person name="Sonstegard T.S."/>
            <person name="Schroeder S.G."/>
            <person name="Burgess S.C."/>
            <person name="Diehl S.V."/>
        </authorList>
    </citation>
    <scope>NUCLEOTIDE SEQUENCE [LARGE SCALE GENOMIC DNA]</scope>
    <source>
        <strain evidence="3 4">TFFH 294</strain>
    </source>
</reference>
<dbReference type="OrthoDB" id="10069995at2759"/>
<dbReference type="STRING" id="599839.J4HZI7"/>
<proteinExistence type="predicted"/>
<dbReference type="Proteomes" id="UP000006352">
    <property type="component" value="Unassembled WGS sequence"/>
</dbReference>
<dbReference type="EMBL" id="HE797160">
    <property type="protein sequence ID" value="CCM04522.1"/>
    <property type="molecule type" value="Genomic_DNA"/>
</dbReference>
<feature type="compositionally biased region" description="Acidic residues" evidence="1">
    <location>
        <begin position="273"/>
        <end position="285"/>
    </location>
</feature>
<evidence type="ECO:0000313" key="4">
    <source>
        <dbReference type="Proteomes" id="UP000006352"/>
    </source>
</evidence>
<gene>
    <name evidence="3" type="ORF">FIBRA_06703</name>
</gene>
<feature type="domain" description="Polysaccharide lyase 14" evidence="2">
    <location>
        <begin position="93"/>
        <end position="269"/>
    </location>
</feature>
<sequence length="459" mass="48430">MTSTAPPFTTTVSGPPVTVTEVITVPPLPPATTAETAWTAPAQMTDLAAFNITNFASGQQNLHIVPDAPASSNQIGLAIMDDGNSSLSIFPQQNSTAALQLLYPADSIDPANDPQGGADFYATPLDLHNAQSVSLEYSVFFPVDFDWVQGGKLPGIYGGHTGCSGGDAAVTCFSTRLMWRAGGAGELYLYAPKDKQTKALCSTPPLSICDAAYGLSIGRGSFSFTPGAWTHVQQTVSLNTPGEQDGGFVLYVNGNTVINRTDVYYRDNPADGSEGDDSDGDDNNDDSQAPDGSSSGQATDGGSLLGGLLGNFVRVAFWPTHGMLILRNEVDYGVPEPSLALASEGAFSGTAGPALVSRSMSAPQLNSTLQIISVVTLTSIIQMEAMVQTLTPSVTSTITLYPTPNPTNATFGIEQVPNRQPVKFTGLFFSTFFGGHDPDWASPKDQYTWFKDFSMTINN</sequence>
<keyword evidence="4" id="KW-1185">Reference proteome</keyword>
<dbReference type="PANTHER" id="PTHR40124">
    <property type="match status" value="1"/>
</dbReference>
<dbReference type="InterPro" id="IPR048958">
    <property type="entry name" value="Polysacc_lyase_14"/>
</dbReference>
<evidence type="ECO:0000256" key="1">
    <source>
        <dbReference type="SAM" id="MobiDB-lite"/>
    </source>
</evidence>
<dbReference type="PANTHER" id="PTHR40124:SF1">
    <property type="entry name" value="DISAGGREGATASE RELATED REPEAT PROTEIN"/>
    <property type="match status" value="1"/>
</dbReference>
<feature type="region of interest" description="Disordered" evidence="1">
    <location>
        <begin position="263"/>
        <end position="300"/>
    </location>
</feature>
<dbReference type="RefSeq" id="XP_012183805.1">
    <property type="nucleotide sequence ID" value="XM_012328415.1"/>
</dbReference>